<dbReference type="EMBL" id="MT143297">
    <property type="protein sequence ID" value="QJA95237.1"/>
    <property type="molecule type" value="Genomic_DNA"/>
</dbReference>
<protein>
    <submittedName>
        <fullName evidence="1">Uncharacterized protein</fullName>
    </submittedName>
</protein>
<sequence length="61" mass="7336">MDYHTDREFKEAIAKRLNTVISYKAWEIMWSLFTMCGYHPPLDDNEVEDCLEILEKARQIK</sequence>
<organism evidence="1">
    <name type="scientific">viral metagenome</name>
    <dbReference type="NCBI Taxonomy" id="1070528"/>
    <lineage>
        <taxon>unclassified sequences</taxon>
        <taxon>metagenomes</taxon>
        <taxon>organismal metagenomes</taxon>
    </lineage>
</organism>
<accession>A0A6M3LIV1</accession>
<evidence type="ECO:0000313" key="1">
    <source>
        <dbReference type="EMBL" id="QJA95237.1"/>
    </source>
</evidence>
<reference evidence="1" key="1">
    <citation type="submission" date="2020-03" db="EMBL/GenBank/DDBJ databases">
        <title>The deep terrestrial virosphere.</title>
        <authorList>
            <person name="Holmfeldt K."/>
            <person name="Nilsson E."/>
            <person name="Simone D."/>
            <person name="Lopez-Fernandez M."/>
            <person name="Wu X."/>
            <person name="de Brujin I."/>
            <person name="Lundin D."/>
            <person name="Andersson A."/>
            <person name="Bertilsson S."/>
            <person name="Dopson M."/>
        </authorList>
    </citation>
    <scope>NUCLEOTIDE SEQUENCE</scope>
    <source>
        <strain evidence="1">MM415B05536</strain>
    </source>
</reference>
<name>A0A6M3LIV1_9ZZZZ</name>
<gene>
    <name evidence="1" type="ORF">MM415B05536_0011</name>
</gene>
<dbReference type="AlphaFoldDB" id="A0A6M3LIV1"/>
<proteinExistence type="predicted"/>